<evidence type="ECO:0000313" key="2">
    <source>
        <dbReference type="Proteomes" id="UP001364695"/>
    </source>
</evidence>
<dbReference type="Proteomes" id="UP001364695">
    <property type="component" value="Unassembled WGS sequence"/>
</dbReference>
<protein>
    <submittedName>
        <fullName evidence="1">DUF1365 domain-containing protein</fullName>
    </submittedName>
</protein>
<evidence type="ECO:0000313" key="1">
    <source>
        <dbReference type="EMBL" id="MEJ7138233.1"/>
    </source>
</evidence>
<sequence length="261" mass="29319">MSTPATASAPQLFLGRVMHRRLRPRDHVFHYPTFFVQLPLRRLDEARCAVFGVGRWNLLSFQPRDHGPRDGSALDAWMDGLLRERGLPVDGDIVLHTMPRILGYAFNPVSFWYCHDAQGALRAVLAEVRNTFGQRHNYLLHHADGRAIQPGDELTADKALHVSPFNQIQGGYRFRFERDTQRPVAWIDYDDDQGPLLQTALAGRASGWSVRALLGALARMPMMTLGVVARIHWQALILWIKGVPFHGRDGTPAASGKELAS</sequence>
<comment type="caution">
    <text evidence="1">The sequence shown here is derived from an EMBL/GenBank/DDBJ whole genome shotgun (WGS) entry which is preliminary data.</text>
</comment>
<dbReference type="EMBL" id="JAWDIE010000009">
    <property type="protein sequence ID" value="MEJ7138233.1"/>
    <property type="molecule type" value="Genomic_DNA"/>
</dbReference>
<name>A0ACC6P208_9BURK</name>
<proteinExistence type="predicted"/>
<organism evidence="1 2">
    <name type="scientific">Amphibiibacter pelophylacis</name>
    <dbReference type="NCBI Taxonomy" id="1799477"/>
    <lineage>
        <taxon>Bacteria</taxon>
        <taxon>Pseudomonadati</taxon>
        <taxon>Pseudomonadota</taxon>
        <taxon>Betaproteobacteria</taxon>
        <taxon>Burkholderiales</taxon>
        <taxon>Sphaerotilaceae</taxon>
        <taxon>Amphibiibacter</taxon>
    </lineage>
</organism>
<accession>A0ACC6P208</accession>
<reference evidence="1" key="1">
    <citation type="submission" date="2023-10" db="EMBL/GenBank/DDBJ databases">
        <title>Amphibacter perezi, gen. nov., sp. nov. a novel taxa of the family Comamonadaceae, class Betaproteobacteria isolated from the skin microbiota of Pelophylax perezi from different populations.</title>
        <authorList>
            <person name="Costa S."/>
            <person name="Proenca D.N."/>
            <person name="Lopes I."/>
            <person name="Morais P.V."/>
        </authorList>
    </citation>
    <scope>NUCLEOTIDE SEQUENCE</scope>
    <source>
        <strain evidence="1">SL12-8</strain>
    </source>
</reference>
<keyword evidence="2" id="KW-1185">Reference proteome</keyword>
<gene>
    <name evidence="1" type="ORF">RV045_07295</name>
</gene>